<organism evidence="1 2">
    <name type="scientific">Arcanobacterium haemolyticum (strain ATCC 9345 / DSM 20595 / CCM 5947 / CCUG 17215 / LMG 16163 / NBRC 15585 / NCTC 8452 / 11018)</name>
    <dbReference type="NCBI Taxonomy" id="644284"/>
    <lineage>
        <taxon>Bacteria</taxon>
        <taxon>Bacillati</taxon>
        <taxon>Actinomycetota</taxon>
        <taxon>Actinomycetes</taxon>
        <taxon>Actinomycetales</taxon>
        <taxon>Actinomycetaceae</taxon>
        <taxon>Arcanobacterium</taxon>
    </lineage>
</organism>
<proteinExistence type="predicted"/>
<dbReference type="RefSeq" id="WP_013169590.1">
    <property type="nucleotide sequence ID" value="NC_014218.1"/>
</dbReference>
<keyword evidence="2" id="KW-1185">Reference proteome</keyword>
<dbReference type="AlphaFoldDB" id="D7BME3"/>
<dbReference type="EMBL" id="CP002045">
    <property type="protein sequence ID" value="ADH92092.1"/>
    <property type="molecule type" value="Genomic_DNA"/>
</dbReference>
<gene>
    <name evidence="1" type="ordered locus">Arch_0335</name>
</gene>
<reference evidence="1 2" key="1">
    <citation type="journal article" date="2010" name="Stand. Genomic Sci.">
        <title>Complete genome sequence of Arcanobacterium haemolyticum type strain (11018).</title>
        <authorList>
            <person name="Yasawong M."/>
            <person name="Teshima H."/>
            <person name="Lapidus A."/>
            <person name="Nolan M."/>
            <person name="Lucas S."/>
            <person name="Glavina Del Rio T."/>
            <person name="Tice H."/>
            <person name="Cheng J."/>
            <person name="Bruce D."/>
            <person name="Detter C."/>
            <person name="Tapia R."/>
            <person name="Han C."/>
            <person name="Goodwin L."/>
            <person name="Pitluck S."/>
            <person name="Liolios K."/>
            <person name="Ivanova N."/>
            <person name="Mavromatis K."/>
            <person name="Mikhailova N."/>
            <person name="Pati A."/>
            <person name="Chen A."/>
            <person name="Palaniappan K."/>
            <person name="Land M."/>
            <person name="Hauser L."/>
            <person name="Chang Y."/>
            <person name="Jeffries C."/>
            <person name="Rohde M."/>
            <person name="Sikorski J."/>
            <person name="Pukall R."/>
            <person name="Goker M."/>
            <person name="Woyke T."/>
            <person name="Bristow J."/>
            <person name="Eisen J."/>
            <person name="Markowitz V."/>
            <person name="Hugenholtz P."/>
            <person name="Kyrpides N."/>
            <person name="Klenk H."/>
        </authorList>
    </citation>
    <scope>NUCLEOTIDE SEQUENCE [LARGE SCALE GENOMIC DNA]</scope>
    <source>
        <strain evidence="2">ATCC 9345 / DSM 20595 / CCUG 17215 / LMG 16163 / NBRC 15585 / NCTC 8452 / 11018</strain>
    </source>
</reference>
<dbReference type="KEGG" id="ahe:Arch_0335"/>
<sequence length="93" mass="10695">MKRFEDLLKRLDECHCADSGCDCSEVMEHLFELVDEHMPSHQAQRLLEHSAGCEHCADMIRAEVNVRVVLRKSCCGDVASEDLRARIIRVIER</sequence>
<dbReference type="HOGENOM" id="CLU_155928_1_1_11"/>
<dbReference type="STRING" id="644284.Arch_0335"/>
<name>D7BME3_ARCHD</name>
<dbReference type="Proteomes" id="UP000000376">
    <property type="component" value="Chromosome"/>
</dbReference>
<evidence type="ECO:0000313" key="2">
    <source>
        <dbReference type="Proteomes" id="UP000000376"/>
    </source>
</evidence>
<protein>
    <submittedName>
        <fullName evidence="1">Anti-sigma factor</fullName>
    </submittedName>
</protein>
<dbReference type="OrthoDB" id="3267840at2"/>
<accession>D7BME3</accession>
<evidence type="ECO:0000313" key="1">
    <source>
        <dbReference type="EMBL" id="ADH92092.1"/>
    </source>
</evidence>